<proteinExistence type="predicted"/>
<gene>
    <name evidence="2" type="ORF">B0A55_06520</name>
</gene>
<evidence type="ECO:0000313" key="3">
    <source>
        <dbReference type="Proteomes" id="UP000309340"/>
    </source>
</evidence>
<name>A0A4U0X6I7_9PEZI</name>
<dbReference type="AlphaFoldDB" id="A0A4U0X6I7"/>
<organism evidence="2 3">
    <name type="scientific">Friedmanniomyces simplex</name>
    <dbReference type="NCBI Taxonomy" id="329884"/>
    <lineage>
        <taxon>Eukaryota</taxon>
        <taxon>Fungi</taxon>
        <taxon>Dikarya</taxon>
        <taxon>Ascomycota</taxon>
        <taxon>Pezizomycotina</taxon>
        <taxon>Dothideomycetes</taxon>
        <taxon>Dothideomycetidae</taxon>
        <taxon>Mycosphaerellales</taxon>
        <taxon>Teratosphaeriaceae</taxon>
        <taxon>Friedmanniomyces</taxon>
    </lineage>
</organism>
<evidence type="ECO:0000256" key="1">
    <source>
        <dbReference type="SAM" id="MobiDB-lite"/>
    </source>
</evidence>
<sequence>MSAFANGATIPDTHNIIPRALAWGGSTTGLDDLCDHIVECAETHHEHDAVRIAASLLVVNHKRLPALQDAVCEFALAYVLENERDARTHLLNADELLTGLERNSGWMRQQYGLLDRRVGALRDRVETLQKRFDQQQRSVPVGPRSGPGSGSIDLTVRSTPLDRPYGSGNVTAVVETYGPPPVPRNVVPRRGRSNHDSIDLTESSPDRSIAQRRPKRAKTDHRAKSVAKPTTPPQPVTDSVPITSFYAVSSRFASGGLLTYDPAPNNLFVTEKKTSSPNTTETATRLGRREISRVYYCDDSKRVYVTGAVTLASNGRICIVFEEFAGVRFL</sequence>
<feature type="compositionally biased region" description="Low complexity" evidence="1">
    <location>
        <begin position="137"/>
        <end position="146"/>
    </location>
</feature>
<dbReference type="EMBL" id="NAJQ01000323">
    <property type="protein sequence ID" value="TKA72112.1"/>
    <property type="molecule type" value="Genomic_DNA"/>
</dbReference>
<keyword evidence="3" id="KW-1185">Reference proteome</keyword>
<accession>A0A4U0X6I7</accession>
<feature type="compositionally biased region" description="Basic residues" evidence="1">
    <location>
        <begin position="210"/>
        <end position="225"/>
    </location>
</feature>
<dbReference type="OrthoDB" id="3863743at2759"/>
<reference evidence="2 3" key="1">
    <citation type="submission" date="2017-03" db="EMBL/GenBank/DDBJ databases">
        <title>Genomes of endolithic fungi from Antarctica.</title>
        <authorList>
            <person name="Coleine C."/>
            <person name="Masonjones S."/>
            <person name="Stajich J.E."/>
        </authorList>
    </citation>
    <scope>NUCLEOTIDE SEQUENCE [LARGE SCALE GENOMIC DNA]</scope>
    <source>
        <strain evidence="2 3">CCFEE 5184</strain>
    </source>
</reference>
<comment type="caution">
    <text evidence="2">The sequence shown here is derived from an EMBL/GenBank/DDBJ whole genome shotgun (WGS) entry which is preliminary data.</text>
</comment>
<dbReference type="Proteomes" id="UP000309340">
    <property type="component" value="Unassembled WGS sequence"/>
</dbReference>
<evidence type="ECO:0000313" key="2">
    <source>
        <dbReference type="EMBL" id="TKA72112.1"/>
    </source>
</evidence>
<feature type="region of interest" description="Disordered" evidence="1">
    <location>
        <begin position="129"/>
        <end position="238"/>
    </location>
</feature>
<protein>
    <submittedName>
        <fullName evidence="2">Uncharacterized protein</fullName>
    </submittedName>
</protein>